<proteinExistence type="predicted"/>
<name>A0A4Y2NY97_ARAVE</name>
<dbReference type="Proteomes" id="UP000499080">
    <property type="component" value="Unassembled WGS sequence"/>
</dbReference>
<reference evidence="2 3" key="1">
    <citation type="journal article" date="2019" name="Sci. Rep.">
        <title>Orb-weaving spider Araneus ventricosus genome elucidates the spidroin gene catalogue.</title>
        <authorList>
            <person name="Kono N."/>
            <person name="Nakamura H."/>
            <person name="Ohtoshi R."/>
            <person name="Moran D.A.P."/>
            <person name="Shinohara A."/>
            <person name="Yoshida Y."/>
            <person name="Fujiwara M."/>
            <person name="Mori M."/>
            <person name="Tomita M."/>
            <person name="Arakawa K."/>
        </authorList>
    </citation>
    <scope>NUCLEOTIDE SEQUENCE [LARGE SCALE GENOMIC DNA]</scope>
</reference>
<keyword evidence="3" id="KW-1185">Reference proteome</keyword>
<sequence>MFSIEDCIIQLASTPGSLPVRFRPPTVRRKREKADESISRIHMSTKSPYTKVNDEKEGRSDNSDARDANNSRLLLRFIANVNVNKWSDSLPWSSAPCRDGEVDFVALHCT</sequence>
<accession>A0A4Y2NY97</accession>
<gene>
    <name evidence="2" type="ORF">AVEN_238583_1</name>
</gene>
<dbReference type="AlphaFoldDB" id="A0A4Y2NY97"/>
<organism evidence="2 3">
    <name type="scientific">Araneus ventricosus</name>
    <name type="common">Orbweaver spider</name>
    <name type="synonym">Epeira ventricosa</name>
    <dbReference type="NCBI Taxonomy" id="182803"/>
    <lineage>
        <taxon>Eukaryota</taxon>
        <taxon>Metazoa</taxon>
        <taxon>Ecdysozoa</taxon>
        <taxon>Arthropoda</taxon>
        <taxon>Chelicerata</taxon>
        <taxon>Arachnida</taxon>
        <taxon>Araneae</taxon>
        <taxon>Araneomorphae</taxon>
        <taxon>Entelegynae</taxon>
        <taxon>Araneoidea</taxon>
        <taxon>Araneidae</taxon>
        <taxon>Araneus</taxon>
    </lineage>
</organism>
<evidence type="ECO:0000313" key="2">
    <source>
        <dbReference type="EMBL" id="GBN44518.1"/>
    </source>
</evidence>
<evidence type="ECO:0000256" key="1">
    <source>
        <dbReference type="SAM" id="MobiDB-lite"/>
    </source>
</evidence>
<evidence type="ECO:0000313" key="3">
    <source>
        <dbReference type="Proteomes" id="UP000499080"/>
    </source>
</evidence>
<feature type="region of interest" description="Disordered" evidence="1">
    <location>
        <begin position="20"/>
        <end position="66"/>
    </location>
</feature>
<comment type="caution">
    <text evidence="2">The sequence shown here is derived from an EMBL/GenBank/DDBJ whole genome shotgun (WGS) entry which is preliminary data.</text>
</comment>
<feature type="compositionally biased region" description="Basic and acidic residues" evidence="1">
    <location>
        <begin position="52"/>
        <end position="66"/>
    </location>
</feature>
<dbReference type="EMBL" id="BGPR01010146">
    <property type="protein sequence ID" value="GBN44518.1"/>
    <property type="molecule type" value="Genomic_DNA"/>
</dbReference>
<protein>
    <submittedName>
        <fullName evidence="2">Uncharacterized protein</fullName>
    </submittedName>
</protein>